<gene>
    <name evidence="1" type="ORF">C7443_107175</name>
</gene>
<evidence type="ECO:0000313" key="2">
    <source>
        <dbReference type="Proteomes" id="UP000246569"/>
    </source>
</evidence>
<dbReference type="Gene3D" id="3.40.190.10">
    <property type="entry name" value="Periplasmic binding protein-like II"/>
    <property type="match status" value="2"/>
</dbReference>
<dbReference type="OrthoDB" id="5783716at2"/>
<dbReference type="PANTHER" id="PTHR35841:SF1">
    <property type="entry name" value="PHOSPHONATES-BINDING PERIPLASMIC PROTEIN"/>
    <property type="match status" value="1"/>
</dbReference>
<name>A0A317MUT3_9GAMM</name>
<comment type="caution">
    <text evidence="1">The sequence shown here is derived from an EMBL/GenBank/DDBJ whole genome shotgun (WGS) entry which is preliminary data.</text>
</comment>
<dbReference type="Pfam" id="PF12974">
    <property type="entry name" value="Phosphonate-bd"/>
    <property type="match status" value="1"/>
</dbReference>
<dbReference type="EMBL" id="QGTJ01000007">
    <property type="protein sequence ID" value="PWV60600.1"/>
    <property type="molecule type" value="Genomic_DNA"/>
</dbReference>
<accession>A0A317MUT3</accession>
<organism evidence="1 2">
    <name type="scientific">Plasticicumulans acidivorans</name>
    <dbReference type="NCBI Taxonomy" id="886464"/>
    <lineage>
        <taxon>Bacteria</taxon>
        <taxon>Pseudomonadati</taxon>
        <taxon>Pseudomonadota</taxon>
        <taxon>Gammaproteobacteria</taxon>
        <taxon>Candidatus Competibacteraceae</taxon>
        <taxon>Plasticicumulans</taxon>
    </lineage>
</organism>
<sequence length="296" mass="32422">MFVEAFHHAGIGPWSRRWGRWLCVLLLSLGVGGVLRAEPAFELAVFPYLSTRALFGLYAPLREALQDALGRPVVLVTAADFRSFFESARHGEYPLIGIAPHGARLMQREAGYVPLASARRELHPCLVVAADSPLQRLSDLRGTRLATPDRLAIVNSLARRALHDAGLDVARELTFHEYPSHSAVLAAVLQGDVQVGVLSSTVWLRTSPAEREGLRLLAELHIEPPIPPMMFLARGDLPPTLQAQLRQVLLGFADTPAGAEFMRRSGHIGYREPSTEELRSLDDAAEELARALDAAP</sequence>
<dbReference type="PANTHER" id="PTHR35841">
    <property type="entry name" value="PHOSPHONATES-BINDING PERIPLASMIC PROTEIN"/>
    <property type="match status" value="1"/>
</dbReference>
<dbReference type="Proteomes" id="UP000246569">
    <property type="component" value="Unassembled WGS sequence"/>
</dbReference>
<evidence type="ECO:0000313" key="1">
    <source>
        <dbReference type="EMBL" id="PWV60600.1"/>
    </source>
</evidence>
<dbReference type="SUPFAM" id="SSF53850">
    <property type="entry name" value="Periplasmic binding protein-like II"/>
    <property type="match status" value="1"/>
</dbReference>
<keyword evidence="2" id="KW-1185">Reference proteome</keyword>
<protein>
    <submittedName>
        <fullName evidence="1">Phosphonate transport system substrate-binding protein</fullName>
    </submittedName>
</protein>
<reference evidence="1 2" key="1">
    <citation type="submission" date="2018-05" db="EMBL/GenBank/DDBJ databases">
        <title>Genomic Encyclopedia of Type Strains, Phase IV (KMG-IV): sequencing the most valuable type-strain genomes for metagenomic binning, comparative biology and taxonomic classification.</title>
        <authorList>
            <person name="Goeker M."/>
        </authorList>
    </citation>
    <scope>NUCLEOTIDE SEQUENCE [LARGE SCALE GENOMIC DNA]</scope>
    <source>
        <strain evidence="1 2">DSM 23606</strain>
    </source>
</reference>
<dbReference type="RefSeq" id="WP_110019079.1">
    <property type="nucleotide sequence ID" value="NZ_QGTJ01000007.1"/>
</dbReference>
<dbReference type="AlphaFoldDB" id="A0A317MUT3"/>
<proteinExistence type="predicted"/>